<keyword evidence="2" id="KW-1133">Transmembrane helix</keyword>
<accession>A0AAD9UF47</accession>
<comment type="caution">
    <text evidence="3">The sequence shown here is derived from an EMBL/GenBank/DDBJ whole genome shotgun (WGS) entry which is preliminary data.</text>
</comment>
<feature type="compositionally biased region" description="Basic and acidic residues" evidence="1">
    <location>
        <begin position="89"/>
        <end position="99"/>
    </location>
</feature>
<keyword evidence="2" id="KW-0472">Membrane</keyword>
<evidence type="ECO:0000313" key="3">
    <source>
        <dbReference type="EMBL" id="KAK2187009.1"/>
    </source>
</evidence>
<feature type="compositionally biased region" description="Polar residues" evidence="1">
    <location>
        <begin position="726"/>
        <end position="739"/>
    </location>
</feature>
<protein>
    <submittedName>
        <fullName evidence="3">Uncharacterized protein</fullName>
    </submittedName>
</protein>
<dbReference type="AlphaFoldDB" id="A0AAD9UF47"/>
<feature type="compositionally biased region" description="Basic and acidic residues" evidence="1">
    <location>
        <begin position="61"/>
        <end position="81"/>
    </location>
</feature>
<reference evidence="3" key="1">
    <citation type="journal article" date="2023" name="Mol. Biol. Evol.">
        <title>Third-Generation Sequencing Reveals the Adaptive Role of the Epigenome in Three Deep-Sea Polychaetes.</title>
        <authorList>
            <person name="Perez M."/>
            <person name="Aroh O."/>
            <person name="Sun Y."/>
            <person name="Lan Y."/>
            <person name="Juniper S.K."/>
            <person name="Young C.R."/>
            <person name="Angers B."/>
            <person name="Qian P.Y."/>
        </authorList>
    </citation>
    <scope>NUCLEOTIDE SEQUENCE</scope>
    <source>
        <strain evidence="3">R07B-5</strain>
    </source>
</reference>
<proteinExistence type="predicted"/>
<organism evidence="3 4">
    <name type="scientific">Ridgeia piscesae</name>
    <name type="common">Tubeworm</name>
    <dbReference type="NCBI Taxonomy" id="27915"/>
    <lineage>
        <taxon>Eukaryota</taxon>
        <taxon>Metazoa</taxon>
        <taxon>Spiralia</taxon>
        <taxon>Lophotrochozoa</taxon>
        <taxon>Annelida</taxon>
        <taxon>Polychaeta</taxon>
        <taxon>Sedentaria</taxon>
        <taxon>Canalipalpata</taxon>
        <taxon>Sabellida</taxon>
        <taxon>Siboglinidae</taxon>
        <taxon>Ridgeia</taxon>
    </lineage>
</organism>
<feature type="region of interest" description="Disordered" evidence="1">
    <location>
        <begin position="504"/>
        <end position="526"/>
    </location>
</feature>
<feature type="compositionally biased region" description="Basic and acidic residues" evidence="1">
    <location>
        <begin position="1"/>
        <end position="28"/>
    </location>
</feature>
<keyword evidence="4" id="KW-1185">Reference proteome</keyword>
<gene>
    <name evidence="3" type="ORF">NP493_181g06041</name>
</gene>
<dbReference type="Proteomes" id="UP001209878">
    <property type="component" value="Unassembled WGS sequence"/>
</dbReference>
<feature type="region of interest" description="Disordered" evidence="1">
    <location>
        <begin position="720"/>
        <end position="739"/>
    </location>
</feature>
<evidence type="ECO:0000313" key="4">
    <source>
        <dbReference type="Proteomes" id="UP001209878"/>
    </source>
</evidence>
<evidence type="ECO:0000256" key="2">
    <source>
        <dbReference type="SAM" id="Phobius"/>
    </source>
</evidence>
<keyword evidence="2" id="KW-0812">Transmembrane</keyword>
<dbReference type="EMBL" id="JAODUO010000181">
    <property type="protein sequence ID" value="KAK2187009.1"/>
    <property type="molecule type" value="Genomic_DNA"/>
</dbReference>
<feature type="compositionally biased region" description="Basic and acidic residues" evidence="1">
    <location>
        <begin position="109"/>
        <end position="124"/>
    </location>
</feature>
<name>A0AAD9UF47_RIDPI</name>
<feature type="region of interest" description="Disordered" evidence="1">
    <location>
        <begin position="61"/>
        <end position="135"/>
    </location>
</feature>
<sequence length="739" mass="82539">MACRKVTGEKVTVEKEGGTRGQEMREVDATGGKTNGRKEVRGDVTKRKSISGNMACRKVTGEKVTVEKEGGTRGQEMREVDATGGKTNGRKEVKSDVTKRKSITRTMTGRKETGKKGTTEKAAGEKVSNQGDAKRRSYSEAVIEGALRTERKRIIHVICPLKLSILLKQHDSTSDAEVALWLGGGGAAILAVLCLVAGVYWLWLRYRRGYSPVGVVAPVVGEMPPVVTTSPDGMSVVIEMNDVGQATAPCGAPLHWQVIGIFATACGPNCNSLTALFGQLVVRMLQTLPSHAGQYGRLHMLPEAHSRFGQLLIRVLQTLPSHAGQYGRLHMLPEAHSRFGQLLIRVPETLPSHPGKYGRLHMLAVAHSRFGQLLIRVPQMLPSHPGKYGHLHMFAVAHSRFGQLLIRVPQMLPSHPGKYGHLHMFAVAHSRFGQLLIRVLQTLPSHAGQYGRLHMLPEAHSRFGQLLIRVPETLPSHPGQYGRLHMLPEAYSRFGQLLVRVPPMLPSHPGQSRPPHLGQSRPPHPGLQAVAHGRNNVTSRSFPVRHGVAYIFHYRGLSWRQAPPHCGTGRIRKRLSKARSKAAKKVRNLGCQLFEAWDIRVWLKYEHVMPYNFFMPPPPPAALCEEMGWKWTQAMYKYAWEKADEVELQIGKYGRINHFITNDYRDFRFQRILHRTQRRAVKQAAGLLDERHATLQGYTYRPIWRDTGSTETCLRWALDPPENESESANSMLSSGSLEK</sequence>
<evidence type="ECO:0000256" key="1">
    <source>
        <dbReference type="SAM" id="MobiDB-lite"/>
    </source>
</evidence>
<feature type="transmembrane region" description="Helical" evidence="2">
    <location>
        <begin position="178"/>
        <end position="203"/>
    </location>
</feature>
<feature type="region of interest" description="Disordered" evidence="1">
    <location>
        <begin position="1"/>
        <end position="38"/>
    </location>
</feature>